<dbReference type="SMART" id="SM00448">
    <property type="entry name" value="REC"/>
    <property type="match status" value="1"/>
</dbReference>
<dbReference type="Gene3D" id="3.40.50.2300">
    <property type="match status" value="1"/>
</dbReference>
<evidence type="ECO:0000256" key="1">
    <source>
        <dbReference type="PROSITE-ProRule" id="PRU00169"/>
    </source>
</evidence>
<evidence type="ECO:0000313" key="4">
    <source>
        <dbReference type="Proteomes" id="UP001501243"/>
    </source>
</evidence>
<dbReference type="InterPro" id="IPR001789">
    <property type="entry name" value="Sig_transdc_resp-reg_receiver"/>
</dbReference>
<reference evidence="4" key="1">
    <citation type="journal article" date="2019" name="Int. J. Syst. Evol. Microbiol.">
        <title>The Global Catalogue of Microorganisms (GCM) 10K type strain sequencing project: providing services to taxonomists for standard genome sequencing and annotation.</title>
        <authorList>
            <consortium name="The Broad Institute Genomics Platform"/>
            <consortium name="The Broad Institute Genome Sequencing Center for Infectious Disease"/>
            <person name="Wu L."/>
            <person name="Ma J."/>
        </authorList>
    </citation>
    <scope>NUCLEOTIDE SEQUENCE [LARGE SCALE GENOMIC DNA]</scope>
    <source>
        <strain evidence="4">JCM 17841</strain>
    </source>
</reference>
<keyword evidence="4" id="KW-1185">Reference proteome</keyword>
<dbReference type="Proteomes" id="UP001501243">
    <property type="component" value="Unassembled WGS sequence"/>
</dbReference>
<dbReference type="InterPro" id="IPR052893">
    <property type="entry name" value="TCS_response_regulator"/>
</dbReference>
<dbReference type="Pfam" id="PF00072">
    <property type="entry name" value="Response_reg"/>
    <property type="match status" value="1"/>
</dbReference>
<dbReference type="PANTHER" id="PTHR44520">
    <property type="entry name" value="RESPONSE REGULATOR RCP1-RELATED"/>
    <property type="match status" value="1"/>
</dbReference>
<proteinExistence type="predicted"/>
<keyword evidence="1" id="KW-0597">Phosphoprotein</keyword>
<feature type="modified residue" description="4-aspartylphosphate" evidence="1">
    <location>
        <position position="64"/>
    </location>
</feature>
<gene>
    <name evidence="3" type="ORF">GCM10023172_28360</name>
</gene>
<dbReference type="SUPFAM" id="SSF52172">
    <property type="entry name" value="CheY-like"/>
    <property type="match status" value="1"/>
</dbReference>
<name>A0ABP8QMF0_9BACT</name>
<accession>A0ABP8QMF0</accession>
<evidence type="ECO:0000259" key="2">
    <source>
        <dbReference type="PROSITE" id="PS50110"/>
    </source>
</evidence>
<sequence>MKKLSSVLLVDDDATTNYLNESLLRSLHVTDQLIIARDGLEALALLENECAAPSTSCPALILLDVNMPAMNGMEFLEAYQRLPRQHQEGIIIVVLTTSMNSTDLARLNELPIAGMASKPLTEEKINTILQLHFQRQLPAADELPD</sequence>
<dbReference type="EMBL" id="BAABGQ010000006">
    <property type="protein sequence ID" value="GAA4503468.1"/>
    <property type="molecule type" value="Genomic_DNA"/>
</dbReference>
<dbReference type="PANTHER" id="PTHR44520:SF2">
    <property type="entry name" value="RESPONSE REGULATOR RCP1"/>
    <property type="match status" value="1"/>
</dbReference>
<comment type="caution">
    <text evidence="3">The sequence shown here is derived from an EMBL/GenBank/DDBJ whole genome shotgun (WGS) entry which is preliminary data.</text>
</comment>
<dbReference type="RefSeq" id="WP_208129786.1">
    <property type="nucleotide sequence ID" value="NZ_BAABGQ010000006.1"/>
</dbReference>
<protein>
    <submittedName>
        <fullName evidence="3">Response regulator</fullName>
    </submittedName>
</protein>
<dbReference type="InterPro" id="IPR011006">
    <property type="entry name" value="CheY-like_superfamily"/>
</dbReference>
<evidence type="ECO:0000313" key="3">
    <source>
        <dbReference type="EMBL" id="GAA4503468.1"/>
    </source>
</evidence>
<dbReference type="PROSITE" id="PS50110">
    <property type="entry name" value="RESPONSE_REGULATORY"/>
    <property type="match status" value="1"/>
</dbReference>
<feature type="domain" description="Response regulatory" evidence="2">
    <location>
        <begin position="6"/>
        <end position="133"/>
    </location>
</feature>
<organism evidence="3 4">
    <name type="scientific">Hymenobacter ginsengisoli</name>
    <dbReference type="NCBI Taxonomy" id="1051626"/>
    <lineage>
        <taxon>Bacteria</taxon>
        <taxon>Pseudomonadati</taxon>
        <taxon>Bacteroidota</taxon>
        <taxon>Cytophagia</taxon>
        <taxon>Cytophagales</taxon>
        <taxon>Hymenobacteraceae</taxon>
        <taxon>Hymenobacter</taxon>
    </lineage>
</organism>